<evidence type="ECO:0000313" key="4">
    <source>
        <dbReference type="Proteomes" id="UP000076770"/>
    </source>
</evidence>
<dbReference type="OMA" id="LAFWENA"/>
<keyword evidence="1" id="KW-0472">Membrane</keyword>
<reference evidence="3" key="1">
    <citation type="submission" date="2016-04" db="EMBL/GenBank/DDBJ databases">
        <authorList>
            <person name="Evans L.H."/>
            <person name="Alamgir A."/>
            <person name="Owens N."/>
            <person name="Weber N.D."/>
            <person name="Virtaneva K."/>
            <person name="Barbian K."/>
            <person name="Babar A."/>
            <person name="Rosenke K."/>
        </authorList>
    </citation>
    <scope>NUCLEOTIDE SEQUENCE</scope>
    <source>
        <strain evidence="3">P1</strain>
    </source>
</reference>
<sequence length="232" mass="26116">MSFDPIYFLTPIIVMVFSFGMVYKLVKSIKVLMFSALAYFIAIVLKVLVQFFTLGYLASINSLAVLGLYYGLQTSIFEVGLAYVFALLGKLKNGWGYGVSLAMWENGVLISIPTLFIYIAYYFFPLILSTPSQLEYPITQALPLIGLSILERVSSLLIHSSWGYLSVLSVITGRKRLILVAFPMGFVDFLVPFEKYLGILTFEFIFFCIGLICLVMAWSLGKYYRSTSSKDT</sequence>
<reference evidence="4" key="2">
    <citation type="submission" date="2016-04" db="EMBL/GenBank/DDBJ databases">
        <authorList>
            <person name="Shah S.A."/>
            <person name="Garrett R.A."/>
        </authorList>
    </citation>
    <scope>NUCLEOTIDE SEQUENCE [LARGE SCALE GENOMIC DNA]</scope>
    <source>
        <strain evidence="4">ATCC 35091 / DSM 1616 / JCM 8930 / NBRC 15331 / P1</strain>
    </source>
</reference>
<name>A0A157T300_SACSO</name>
<dbReference type="OrthoDB" id="39725at2157"/>
<keyword evidence="1" id="KW-1133">Transmembrane helix</keyword>
<feature type="transmembrane region" description="Helical" evidence="1">
    <location>
        <begin position="70"/>
        <end position="89"/>
    </location>
</feature>
<dbReference type="EMBL" id="CP050869">
    <property type="protein sequence ID" value="QPG48809.1"/>
    <property type="molecule type" value="Genomic_DNA"/>
</dbReference>
<protein>
    <submittedName>
        <fullName evidence="3">Symporter</fullName>
    </submittedName>
</protein>
<dbReference type="PATRIC" id="fig|2287.9.peg.1793"/>
<feature type="transmembrane region" description="Helical" evidence="1">
    <location>
        <begin position="199"/>
        <end position="220"/>
    </location>
</feature>
<keyword evidence="1" id="KW-0812">Transmembrane</keyword>
<organism evidence="3 4">
    <name type="scientific">Saccharolobus solfataricus</name>
    <name type="common">Sulfolobus solfataricus</name>
    <dbReference type="NCBI Taxonomy" id="2287"/>
    <lineage>
        <taxon>Archaea</taxon>
        <taxon>Thermoproteota</taxon>
        <taxon>Thermoprotei</taxon>
        <taxon>Sulfolobales</taxon>
        <taxon>Sulfolobaceae</taxon>
        <taxon>Saccharolobus</taxon>
    </lineage>
</organism>
<evidence type="ECO:0000313" key="5">
    <source>
        <dbReference type="Proteomes" id="UP000594632"/>
    </source>
</evidence>
<accession>A0A157T300</accession>
<evidence type="ECO:0000313" key="2">
    <source>
        <dbReference type="EMBL" id="QPG48809.1"/>
    </source>
</evidence>
<dbReference type="GeneID" id="7806180"/>
<feature type="transmembrane region" description="Helical" evidence="1">
    <location>
        <begin position="6"/>
        <end position="26"/>
    </location>
</feature>
<feature type="transmembrane region" description="Helical" evidence="1">
    <location>
        <begin position="101"/>
        <end position="124"/>
    </location>
</feature>
<evidence type="ECO:0000313" key="3">
    <source>
        <dbReference type="EMBL" id="SAI85268.1"/>
    </source>
</evidence>
<dbReference type="RefSeq" id="WP_010923491.1">
    <property type="nucleotide sequence ID" value="NZ_LT549890.1"/>
</dbReference>
<evidence type="ECO:0000256" key="1">
    <source>
        <dbReference type="SAM" id="Phobius"/>
    </source>
</evidence>
<dbReference type="Proteomes" id="UP000076770">
    <property type="component" value="Chromosome i"/>
</dbReference>
<reference evidence="2 5" key="3">
    <citation type="journal article" date="2020" name="Nat. Commun.">
        <title>The structures of two archaeal type IV pili illuminate evolutionary relationships.</title>
        <authorList>
            <person name="Wang F."/>
            <person name="Baquero D.P."/>
            <person name="Su Z."/>
            <person name="Beltran L.C."/>
            <person name="Prangishvili D."/>
            <person name="Krupovic M."/>
            <person name="Egelman E.H."/>
        </authorList>
    </citation>
    <scope>NUCLEOTIDE SEQUENCE [LARGE SCALE GENOMIC DNA]</scope>
    <source>
        <strain evidence="2 5">POZ149</strain>
    </source>
</reference>
<dbReference type="AlphaFoldDB" id="A0A157T300"/>
<dbReference type="Proteomes" id="UP000594632">
    <property type="component" value="Chromosome"/>
</dbReference>
<proteinExistence type="predicted"/>
<feature type="transmembrane region" description="Helical" evidence="1">
    <location>
        <begin position="38"/>
        <end position="58"/>
    </location>
</feature>
<gene>
    <name evidence="2" type="ORF">HFC64_01435</name>
    <name evidence="3" type="ORF">SSOP1_1714</name>
</gene>
<dbReference type="EMBL" id="LT549890">
    <property type="protein sequence ID" value="SAI85268.1"/>
    <property type="molecule type" value="Genomic_DNA"/>
</dbReference>